<evidence type="ECO:0000256" key="2">
    <source>
        <dbReference type="ARBA" id="ARBA00022729"/>
    </source>
</evidence>
<dbReference type="InterPro" id="IPR029055">
    <property type="entry name" value="Ntn_hydrolases_N"/>
</dbReference>
<dbReference type="PANTHER" id="PTHR34218:SF3">
    <property type="entry name" value="ACYL-HOMOSERINE LACTONE ACYLASE PVDQ"/>
    <property type="match status" value="1"/>
</dbReference>
<reference evidence="5 6" key="1">
    <citation type="submission" date="2019-03" db="EMBL/GenBank/DDBJ databases">
        <title>Genomic Encyclopedia of Archaeal and Bacterial Type Strains, Phase II (KMG-II): from individual species to whole genera.</title>
        <authorList>
            <person name="Goeker M."/>
        </authorList>
    </citation>
    <scope>NUCLEOTIDE SEQUENCE [LARGE SCALE GENOMIC DNA]</scope>
    <source>
        <strain evidence="5 6">DSM 15388</strain>
    </source>
</reference>
<organism evidence="5 6">
    <name type="scientific">Reinekea marinisedimentorum</name>
    <dbReference type="NCBI Taxonomy" id="230495"/>
    <lineage>
        <taxon>Bacteria</taxon>
        <taxon>Pseudomonadati</taxon>
        <taxon>Pseudomonadota</taxon>
        <taxon>Gammaproteobacteria</taxon>
        <taxon>Oceanospirillales</taxon>
        <taxon>Saccharospirillaceae</taxon>
        <taxon>Reinekea</taxon>
    </lineage>
</organism>
<keyword evidence="2" id="KW-0732">Signal</keyword>
<dbReference type="Gene3D" id="1.10.1400.10">
    <property type="match status" value="1"/>
</dbReference>
<dbReference type="EMBL" id="SLZR01000021">
    <property type="protein sequence ID" value="TCS37090.1"/>
    <property type="molecule type" value="Genomic_DNA"/>
</dbReference>
<dbReference type="SUPFAM" id="SSF56235">
    <property type="entry name" value="N-terminal nucleophile aminohydrolases (Ntn hydrolases)"/>
    <property type="match status" value="1"/>
</dbReference>
<evidence type="ECO:0000313" key="6">
    <source>
        <dbReference type="Proteomes" id="UP000295793"/>
    </source>
</evidence>
<name>A0A4V2UIR2_9GAMM</name>
<keyword evidence="6" id="KW-1185">Reference proteome</keyword>
<accession>A0A4V2UIR2</accession>
<dbReference type="InterPro" id="IPR043146">
    <property type="entry name" value="Penicillin_amidase_N_B-knob"/>
</dbReference>
<dbReference type="GO" id="GO:0017000">
    <property type="term" value="P:antibiotic biosynthetic process"/>
    <property type="evidence" value="ECO:0007669"/>
    <property type="project" value="InterPro"/>
</dbReference>
<sequence length="759" mass="84805">MKQPLHASPLDVTIHWTEHEIPHIQASSYRALGYGYGYAHAHDRLAELSAQAIALRGERSKYFGAERSSTIGFLTTTNLNSDLMYRLRLPQHWVNQAWLQLSNDARDYLQGYVDGLNEYASQLSEYDKSQLFSEEPLVRFHTDDVVRATMRFGIMKELIEIGPHLVATSDYWQHQRATATAPSPHSQPVGIEGGFGSNGWAFGGDVTENQSAILLANPHSAWKRTPHQQRIYMHQYHLTIPGELDVAGSSFLGFPLPMTGYNADVSWTILDAVTVTAFVMQRMQVEPNSAQPSYQLGGQTKPLQFKNIHIEVLTEAGDLETQCFTFAFSELGPLYHLPERPNKPQGWYAITNAGEQNAKGIDQFLAVAKSTSSQSFVNAIENHRGILCQLLAADRYGEVAYCVAGNVLAASDEQLARCRINGDAVAFNVLDGSKNESRFRDSKGVPLKADSDFYPNVISRGIIHNTNNSYKFTEWGIEQRDYAAVFGQHKAEHSAGKHIAAGLRYDPRLVMSHKRIGELQRTGKINSQQALTLLFDNRNYAAETFLDELLTLPREDRSQTVQQALAALQRWDRKNNSESKGALLFNQFWNRVIEAKLLQVPVNGDPALGTSLTLNEATEATIFSALEDACTQLQQLAIEPDIAWGKVLKQQAGDAWVPLHGGNYQEGILNSEMPAELTSNGFTHILFGSAYVQLSEWQNDRLQVAALLSHGQSENANRRNKHKAVWQFSNKKLSPVPFHPDQLAQARISHSLTLHYLPQ</sequence>
<dbReference type="Gene3D" id="3.60.20.10">
    <property type="entry name" value="Glutamine Phosphoribosylpyrophosphate, subunit 1, domain 1"/>
    <property type="match status" value="1"/>
</dbReference>
<evidence type="ECO:0000256" key="4">
    <source>
        <dbReference type="ARBA" id="ARBA00023145"/>
    </source>
</evidence>
<comment type="similarity">
    <text evidence="1">Belongs to the peptidase S45 family.</text>
</comment>
<dbReference type="AlphaFoldDB" id="A0A4V2UIR2"/>
<dbReference type="GO" id="GO:0016811">
    <property type="term" value="F:hydrolase activity, acting on carbon-nitrogen (but not peptide) bonds, in linear amides"/>
    <property type="evidence" value="ECO:0007669"/>
    <property type="project" value="InterPro"/>
</dbReference>
<evidence type="ECO:0000256" key="1">
    <source>
        <dbReference type="ARBA" id="ARBA00006586"/>
    </source>
</evidence>
<dbReference type="Proteomes" id="UP000295793">
    <property type="component" value="Unassembled WGS sequence"/>
</dbReference>
<dbReference type="Pfam" id="PF01804">
    <property type="entry name" value="Penicil_amidase"/>
    <property type="match status" value="1"/>
</dbReference>
<evidence type="ECO:0000256" key="3">
    <source>
        <dbReference type="ARBA" id="ARBA00022801"/>
    </source>
</evidence>
<dbReference type="PANTHER" id="PTHR34218">
    <property type="entry name" value="PEPTIDASE S45 PENICILLIN AMIDASE"/>
    <property type="match status" value="1"/>
</dbReference>
<proteinExistence type="inferred from homology"/>
<comment type="caution">
    <text evidence="5">The sequence shown here is derived from an EMBL/GenBank/DDBJ whole genome shotgun (WGS) entry which is preliminary data.</text>
</comment>
<gene>
    <name evidence="5" type="ORF">BCF53_1218</name>
</gene>
<dbReference type="InterPro" id="IPR002692">
    <property type="entry name" value="S45"/>
</dbReference>
<evidence type="ECO:0000313" key="5">
    <source>
        <dbReference type="EMBL" id="TCS37090.1"/>
    </source>
</evidence>
<protein>
    <submittedName>
        <fullName evidence="5">Acyl-homoserine-lactone acylase</fullName>
    </submittedName>
</protein>
<dbReference type="Gene3D" id="2.30.120.10">
    <property type="match status" value="1"/>
</dbReference>
<dbReference type="InterPro" id="IPR023343">
    <property type="entry name" value="Penicillin_amidase_dom1"/>
</dbReference>
<dbReference type="RefSeq" id="WP_207902765.1">
    <property type="nucleotide sequence ID" value="NZ_SLZR01000021.1"/>
</dbReference>
<dbReference type="InterPro" id="IPR043147">
    <property type="entry name" value="Penicillin_amidase_A-knob"/>
</dbReference>
<keyword evidence="4" id="KW-0865">Zymogen</keyword>
<dbReference type="Gene3D" id="1.10.439.10">
    <property type="entry name" value="Penicillin Amidohydrolase, domain 1"/>
    <property type="match status" value="1"/>
</dbReference>
<keyword evidence="3" id="KW-0378">Hydrolase</keyword>